<comment type="caution">
    <text evidence="2">The sequence shown here is derived from an EMBL/GenBank/DDBJ whole genome shotgun (WGS) entry which is preliminary data.</text>
</comment>
<accession>A0A939BPD1</accession>
<keyword evidence="3" id="KW-1185">Reference proteome</keyword>
<organism evidence="2 3">
    <name type="scientific">Halanaerobacter jeridensis</name>
    <dbReference type="NCBI Taxonomy" id="706427"/>
    <lineage>
        <taxon>Bacteria</taxon>
        <taxon>Bacillati</taxon>
        <taxon>Bacillota</taxon>
        <taxon>Clostridia</taxon>
        <taxon>Halanaerobiales</taxon>
        <taxon>Halobacteroidaceae</taxon>
        <taxon>Halanaerobacter</taxon>
    </lineage>
</organism>
<dbReference type="InterPro" id="IPR037208">
    <property type="entry name" value="Spo0E-like_sf"/>
</dbReference>
<evidence type="ECO:0000313" key="3">
    <source>
        <dbReference type="Proteomes" id="UP000774000"/>
    </source>
</evidence>
<reference evidence="2" key="1">
    <citation type="submission" date="2021-01" db="EMBL/GenBank/DDBJ databases">
        <title>Genomic Encyclopedia of Type Strains, Phase IV (KMG-IV): sequencing the most valuable type-strain genomes for metagenomic binning, comparative biology and taxonomic classification.</title>
        <authorList>
            <person name="Goeker M."/>
        </authorList>
    </citation>
    <scope>NUCLEOTIDE SEQUENCE</scope>
    <source>
        <strain evidence="2">DSM 23230</strain>
    </source>
</reference>
<dbReference type="AlphaFoldDB" id="A0A939BPD1"/>
<evidence type="ECO:0008006" key="4">
    <source>
        <dbReference type="Google" id="ProtNLM"/>
    </source>
</evidence>
<dbReference type="Proteomes" id="UP000774000">
    <property type="component" value="Unassembled WGS sequence"/>
</dbReference>
<dbReference type="GO" id="GO:0043937">
    <property type="term" value="P:regulation of sporulation"/>
    <property type="evidence" value="ECO:0007669"/>
    <property type="project" value="InterPro"/>
</dbReference>
<evidence type="ECO:0000256" key="1">
    <source>
        <dbReference type="SAM" id="Coils"/>
    </source>
</evidence>
<gene>
    <name evidence="2" type="ORF">JOC47_001733</name>
</gene>
<proteinExistence type="predicted"/>
<evidence type="ECO:0000313" key="2">
    <source>
        <dbReference type="EMBL" id="MBM7556882.1"/>
    </source>
</evidence>
<feature type="coiled-coil region" evidence="1">
    <location>
        <begin position="1"/>
        <end position="28"/>
    </location>
</feature>
<dbReference type="SUPFAM" id="SSF140500">
    <property type="entry name" value="BAS1536-like"/>
    <property type="match status" value="1"/>
</dbReference>
<keyword evidence="1" id="KW-0175">Coiled coil</keyword>
<protein>
    <recommendedName>
        <fullName evidence="4">Spo0E like sporulation regulatory protein</fullName>
    </recommendedName>
</protein>
<dbReference type="EMBL" id="JAFBDQ010000007">
    <property type="protein sequence ID" value="MBM7556882.1"/>
    <property type="molecule type" value="Genomic_DNA"/>
</dbReference>
<dbReference type="RefSeq" id="WP_204701650.1">
    <property type="nucleotide sequence ID" value="NZ_JAFBDQ010000007.1"/>
</dbReference>
<sequence length="54" mass="6470">MQGVVEKIEEEKEKLNQIYKNNNHQLAESHIVAQSRRVDELIVDELKKQLKRRN</sequence>
<name>A0A939BPD1_9FIRM</name>